<sequence length="208" mass="23004">MCVPLHAVDTTMDNVPPVPALPTVLVSAPPTVPAPPPVPVPALPTALRGAMDVQNAFALPTSEDIDATIAETDKVSNSTVPKLLPKTEHQANVRLPESAFAVLPCSLTLKGLHPPQWIKASEEWALLDSKSDIHHKPAQRFARHVVDDMLEERAGYAENFKSYETKLHACETKRQAVFDDFSNRNDDVRKLHDKLKERDEQIEQLNGK</sequence>
<dbReference type="EMBL" id="KI913219">
    <property type="protein sequence ID" value="ETV65986.1"/>
    <property type="molecule type" value="Genomic_DNA"/>
</dbReference>
<proteinExistence type="predicted"/>
<reference evidence="1" key="1">
    <citation type="submission" date="2013-12" db="EMBL/GenBank/DDBJ databases">
        <title>The Genome Sequence of Aphanomyces astaci APO3.</title>
        <authorList>
            <consortium name="The Broad Institute Genomics Platform"/>
            <person name="Russ C."/>
            <person name="Tyler B."/>
            <person name="van West P."/>
            <person name="Dieguez-Uribeondo J."/>
            <person name="Young S.K."/>
            <person name="Zeng Q."/>
            <person name="Gargeya S."/>
            <person name="Fitzgerald M."/>
            <person name="Abouelleil A."/>
            <person name="Alvarado L."/>
            <person name="Chapman S.B."/>
            <person name="Gainer-Dewar J."/>
            <person name="Goldberg J."/>
            <person name="Griggs A."/>
            <person name="Gujja S."/>
            <person name="Hansen M."/>
            <person name="Howarth C."/>
            <person name="Imamovic A."/>
            <person name="Ireland A."/>
            <person name="Larimer J."/>
            <person name="McCowan C."/>
            <person name="Murphy C."/>
            <person name="Pearson M."/>
            <person name="Poon T.W."/>
            <person name="Priest M."/>
            <person name="Roberts A."/>
            <person name="Saif S."/>
            <person name="Shea T."/>
            <person name="Sykes S."/>
            <person name="Wortman J."/>
            <person name="Nusbaum C."/>
            <person name="Birren B."/>
        </authorList>
    </citation>
    <scope>NUCLEOTIDE SEQUENCE [LARGE SCALE GENOMIC DNA]</scope>
    <source>
        <strain evidence="1">APO3</strain>
    </source>
</reference>
<name>W4FGL6_APHAT</name>
<protein>
    <submittedName>
        <fullName evidence="1">Uncharacterized protein</fullName>
    </submittedName>
</protein>
<evidence type="ECO:0000313" key="1">
    <source>
        <dbReference type="EMBL" id="ETV65986.1"/>
    </source>
</evidence>
<accession>W4FGL6</accession>
<dbReference type="VEuPathDB" id="FungiDB:H257_17405"/>
<dbReference type="RefSeq" id="XP_009844505.1">
    <property type="nucleotide sequence ID" value="XM_009846203.1"/>
</dbReference>
<gene>
    <name evidence="1" type="ORF">H257_17405</name>
</gene>
<dbReference type="AlphaFoldDB" id="W4FGL6"/>
<dbReference type="GeneID" id="20819401"/>
<organism evidence="1">
    <name type="scientific">Aphanomyces astaci</name>
    <name type="common">Crayfish plague agent</name>
    <dbReference type="NCBI Taxonomy" id="112090"/>
    <lineage>
        <taxon>Eukaryota</taxon>
        <taxon>Sar</taxon>
        <taxon>Stramenopiles</taxon>
        <taxon>Oomycota</taxon>
        <taxon>Saprolegniomycetes</taxon>
        <taxon>Saprolegniales</taxon>
        <taxon>Verrucalvaceae</taxon>
        <taxon>Aphanomyces</taxon>
    </lineage>
</organism>